<evidence type="ECO:0000256" key="1">
    <source>
        <dbReference type="SAM" id="MobiDB-lite"/>
    </source>
</evidence>
<feature type="transmembrane region" description="Helical" evidence="2">
    <location>
        <begin position="120"/>
        <end position="144"/>
    </location>
</feature>
<dbReference type="OrthoDB" id="10297235at2759"/>
<keyword evidence="2" id="KW-0812">Transmembrane</keyword>
<name>A0A9W7CD95_9STRA</name>
<feature type="transmembrane region" description="Helical" evidence="2">
    <location>
        <begin position="156"/>
        <end position="175"/>
    </location>
</feature>
<feature type="compositionally biased region" description="Basic and acidic residues" evidence="1">
    <location>
        <begin position="1"/>
        <end position="11"/>
    </location>
</feature>
<evidence type="ECO:0000313" key="4">
    <source>
        <dbReference type="Proteomes" id="UP001165082"/>
    </source>
</evidence>
<proteinExistence type="predicted"/>
<evidence type="ECO:0000313" key="3">
    <source>
        <dbReference type="EMBL" id="GMI03600.1"/>
    </source>
</evidence>
<accession>A0A9W7CD95</accession>
<comment type="caution">
    <text evidence="3">The sequence shown here is derived from an EMBL/GenBank/DDBJ whole genome shotgun (WGS) entry which is preliminary data.</text>
</comment>
<feature type="transmembrane region" description="Helical" evidence="2">
    <location>
        <begin position="87"/>
        <end position="108"/>
    </location>
</feature>
<feature type="region of interest" description="Disordered" evidence="1">
    <location>
        <begin position="1"/>
        <end position="21"/>
    </location>
</feature>
<feature type="transmembrane region" description="Helical" evidence="2">
    <location>
        <begin position="196"/>
        <end position="215"/>
    </location>
</feature>
<sequence>MAQVNPRERRTTGRLTVPDGKKDTVSWSICPETCYGMSMRIMVSGFIISGIITFGFTKPDMDDDPVLNVYGAVNACITFDYDPARPIFSIIWVFVCFCQILYVFLFTYRLRVFFKPTSKILKASIPIAIIYVILFCSMSMVTVIQPKDSVMGHTLPYQGLIVGTMIWFVWNTIIIENWPTPFRARVRNFWKALTCVYILVSLIKLEIQWVLMIAAERACEPHCIMAGTNNTALGDDESFCTADCWDAEMQGKYVAPAKPLWDPIWMMIFIFYRYWHPLHSTNVVITLANDTRHNVPGDAAICCFHVVPKMHGDEGGGESKDTDTLLSIVETGTETA</sequence>
<keyword evidence="2" id="KW-0472">Membrane</keyword>
<organism evidence="3 4">
    <name type="scientific">Triparma retinervis</name>
    <dbReference type="NCBI Taxonomy" id="2557542"/>
    <lineage>
        <taxon>Eukaryota</taxon>
        <taxon>Sar</taxon>
        <taxon>Stramenopiles</taxon>
        <taxon>Ochrophyta</taxon>
        <taxon>Bolidophyceae</taxon>
        <taxon>Parmales</taxon>
        <taxon>Triparmaceae</taxon>
        <taxon>Triparma</taxon>
    </lineage>
</organism>
<gene>
    <name evidence="3" type="ORF">TrRE_jg8624</name>
</gene>
<dbReference type="EMBL" id="BRXZ01000039">
    <property type="protein sequence ID" value="GMI03600.1"/>
    <property type="molecule type" value="Genomic_DNA"/>
</dbReference>
<dbReference type="AlphaFoldDB" id="A0A9W7CD95"/>
<protein>
    <submittedName>
        <fullName evidence="3">Uncharacterized protein</fullName>
    </submittedName>
</protein>
<feature type="transmembrane region" description="Helical" evidence="2">
    <location>
        <begin position="41"/>
        <end position="57"/>
    </location>
</feature>
<evidence type="ECO:0000256" key="2">
    <source>
        <dbReference type="SAM" id="Phobius"/>
    </source>
</evidence>
<dbReference type="Proteomes" id="UP001165082">
    <property type="component" value="Unassembled WGS sequence"/>
</dbReference>
<keyword evidence="2" id="KW-1133">Transmembrane helix</keyword>
<keyword evidence="4" id="KW-1185">Reference proteome</keyword>
<reference evidence="3" key="1">
    <citation type="submission" date="2022-07" db="EMBL/GenBank/DDBJ databases">
        <title>Genome analysis of Parmales, a sister group of diatoms, reveals the evolutionary specialization of diatoms from phago-mixotrophs to photoautotrophs.</title>
        <authorList>
            <person name="Ban H."/>
            <person name="Sato S."/>
            <person name="Yoshikawa S."/>
            <person name="Kazumasa Y."/>
            <person name="Nakamura Y."/>
            <person name="Ichinomiya M."/>
            <person name="Saitoh K."/>
            <person name="Sato N."/>
            <person name="Blanc-Mathieu R."/>
            <person name="Endo H."/>
            <person name="Kuwata A."/>
            <person name="Ogata H."/>
        </authorList>
    </citation>
    <scope>NUCLEOTIDE SEQUENCE</scope>
</reference>